<keyword evidence="3" id="KW-1185">Reference proteome</keyword>
<gene>
    <name evidence="2" type="ORF">QNA08_03570</name>
</gene>
<protein>
    <submittedName>
        <fullName evidence="2">Uncharacterized protein</fullName>
    </submittedName>
</protein>
<proteinExistence type="predicted"/>
<dbReference type="EMBL" id="JASJEV010000001">
    <property type="protein sequence ID" value="MDJ1157316.1"/>
    <property type="molecule type" value="Genomic_DNA"/>
</dbReference>
<evidence type="ECO:0000313" key="2">
    <source>
        <dbReference type="EMBL" id="MDJ1157316.1"/>
    </source>
</evidence>
<feature type="region of interest" description="Disordered" evidence="1">
    <location>
        <begin position="137"/>
        <end position="158"/>
    </location>
</feature>
<accession>A0ABT7AFB2</accession>
<reference evidence="2 3" key="1">
    <citation type="submission" date="2023-05" db="EMBL/GenBank/DDBJ databases">
        <title>Chelatococcus sp. nov., a moderately thermophilic bacterium isolated from hot spring microbial mat.</title>
        <authorList>
            <person name="Hu C.-J."/>
            <person name="Li W.-J."/>
        </authorList>
    </citation>
    <scope>NUCLEOTIDE SEQUENCE [LARGE SCALE GENOMIC DNA]</scope>
    <source>
        <strain evidence="2 3">SYSU G07232</strain>
    </source>
</reference>
<organism evidence="2 3">
    <name type="scientific">Chelatococcus albus</name>
    <dbReference type="NCBI Taxonomy" id="3047466"/>
    <lineage>
        <taxon>Bacteria</taxon>
        <taxon>Pseudomonadati</taxon>
        <taxon>Pseudomonadota</taxon>
        <taxon>Alphaproteobacteria</taxon>
        <taxon>Hyphomicrobiales</taxon>
        <taxon>Chelatococcaceae</taxon>
        <taxon>Chelatococcus</taxon>
    </lineage>
</organism>
<sequence>MRTGSLAWAGTGLAAAIVAVAGLDLVSAPPAAAQGVGIPVMSGGHASGPGANRGGLLAVTPARWQGPVVHLPRRLFRGAPWWWDSGPFVSTVEIAREPAPVPSEPPSLPSAAGIRAAPVAAPMLYVIEGVGKAVGRASEAPRSIEARRPPQGGEPDPTLLRIVTVRVR</sequence>
<evidence type="ECO:0000313" key="3">
    <source>
        <dbReference type="Proteomes" id="UP001321492"/>
    </source>
</evidence>
<evidence type="ECO:0000256" key="1">
    <source>
        <dbReference type="SAM" id="MobiDB-lite"/>
    </source>
</evidence>
<comment type="caution">
    <text evidence="2">The sequence shown here is derived from an EMBL/GenBank/DDBJ whole genome shotgun (WGS) entry which is preliminary data.</text>
</comment>
<dbReference type="Proteomes" id="UP001321492">
    <property type="component" value="Unassembled WGS sequence"/>
</dbReference>
<name>A0ABT7AFB2_9HYPH</name>
<dbReference type="RefSeq" id="WP_283739275.1">
    <property type="nucleotide sequence ID" value="NZ_JASJEV010000001.1"/>
</dbReference>